<feature type="region of interest" description="Disordered" evidence="1">
    <location>
        <begin position="2125"/>
        <end position="2188"/>
    </location>
</feature>
<accession>A0ABN9QJ81</accession>
<name>A0ABN9QJ81_9DINO</name>
<feature type="compositionally biased region" description="Low complexity" evidence="1">
    <location>
        <begin position="1412"/>
        <end position="1426"/>
    </location>
</feature>
<evidence type="ECO:0000313" key="2">
    <source>
        <dbReference type="EMBL" id="CAK0805846.1"/>
    </source>
</evidence>
<sequence length="2775" mass="302715">QHRHASVRAEASPACARLGGRRSMSSAECHIRHLIESAAKQRSHQLIDDAFALIEEGFDRFSCELSPSLLVTFAEVASDLREREAAVARALDLYDALNCEEDQFKVRALLVRCVVEARLGSEGCQLKGPHLLQQLRYALGFLMQALGIATKPGNDARYGFLVYNASLVFWDVVRPMCRVGWQRHIVEETTDVLEKLKVVSRGAGGASSGKDAKGGGSAAVIPCPVNPVWLVELTLNLAFGLEDAGKPDGEVQKRAEEASQFLAEALKLNPDLETSEPRLKSLVLSARAHFARKAPGKAKEEIDKASGSTVVGTVLFVRNGGITKEASEEELIKAWTATDKDFDLRAARDAFDPYAQASKHREKVGLTPSQVIDLCTVLRAACSTERWKLALAMRERLLKCNVPPGRGRVLLDIAKCELDVHQACTLKHEDPATKMLLAPDAQRRLELEARVKAVRLCEQCIMTAQRINEVDLVEESACAMWNIGRELMFADQRVKIRQSLSRCAEILDEVNSVRLMQLRVQLHFEVACCEIAQDLLTKGQQELSRAQALDYTVQESDLAEPSKKYLAEKQEVDLAPYVRRFDAQIEERSHLLRWKQSIYEDPTDVVDQVTLTLDQAQKKGAKSTFKMLVLGFGKLETALDALRGEKREAMKGTFVPPPRHITSADALSPLPHHAPATVRVGGQADAQVRDLRPRSEQEEAVERAKKVVSLICRVGVEAFRAEQYDFAVRACDRALEAAAEVHFGPPPVEAEGAILLAEAAYVKAQCLSKGLADLGVINGIDDEMEEEDEDEAAAKVDADGAEAWSDGEEEPRLTAEQQQAASGKKRALIEALLLGIEKSHEFEQWWMVANGLALWWNLHLELVSQAHDQPKLLKRALPEYGEGLKRLQKYLHGEAALPRGDFQSLLAAHLLLAHVDASLSAGQLGALETEQLLVVKRLEPSERKMVVARVTDLCKARGKPLPELARLRPERLDATPPAGGKEEKGKKGKDAPAAPVQAQDKSDLLGQEADVMQAVMSIPHAPSADEARKLVDQAVQILSGWEPRQNDEAALTLWVELWTRLGRKCTEKPMHPNVGAKYALMCGIKALGDKDAPAPKHAAKLRLSWTGAAHALCGDVFARLVDPQKQEKDSIARLRSMSVEQYQRCCEYAQATRSTQLAVNAAANLWNVALPMLLSAETRQLLLEPLQAAARALAGVGWSDDPHFLVGIYQAIFDGYSDAGRWDRIHEVLNEAFQAVPVTGQRQLWAMRMLALSRQGKNIAVAMGKMKETQAKPQAKIWLTLADASSKRSDQLDAYSKAIDILQEAQQPDVVEVRMQFADWLLRNGFGPGDALDQLAAAADILLDVEPDMDEDNDETDDGQSEASRSTGRSGRSEARTRKTRGSASSRQGSKTSAVGSRGAGTKSTGRKSAGRRTATLSSKKSSARSSRMRRQTDEDADLPEQLCSHHYDALCRIYAMRGRLTVGPDMHGALLSAARFAVRFFASTVELANACARQLAAAMPEPALAGEQGEGSQAISSRRPSKVRKSRTSVVGTTVDPDKVALVNILPSFAVPARLSEWAFPHQCAWSMNGSALPQMIAQAEQEGMLPASVSTWVGHQDAFTQPTLTFHLSVQLQSDLEEQGYHLWVLPVVSLQLKLAEAFDDPVRSAVSCLAHMRLSRVAQECGMAGADAAAREKWQAAVHLIPDSFGGFEEELEQVRSQRAGRAKGGAGGLDPAWSEGGGGHGDPGRPSCAWLCSELHTYEVWAELARECMLRGELWMASRLSDEAIRHARVYGDGRTLRGLLITRARLACIEGNSPEVIKTLKDVSTSDPRQLADVAILLADAYHRQRMPVVVDEVLKEALNALESSVEDPGITVKNAARAAVRSRLLHAELEKLWLPVPAQRWKADMGSASLYRQRLLTCISFVEALLELIEAKQALLLREPAADGLDCRMLEGYAMKACEFVQASWAQRRLMLSLTELLVARLDVCQEGLFTIGPSVDRHEGPVLDRTLTEEQRAATEQVAAWLDDMGEQLAAEEKKRSRAREMSEAEVSMALVANAASLRPPGGTAGAVEPSAAQAETLVELGLLQLELALLQAPRGATVAQRWEPPGPDRHELHGMEVAERCSNALGGRDPGAVFSTAVASEEADDKDKDKKGAGGKKGKEDAAAKAKAKAKAAPEPPKEEAPPPEEKPAEEPRAEPAEVDFDRAGKETLCAALRAALAARRFGAARRACGALATQGWGAHNQEATFEFLVWAQSADVCARAEDAFQLLLPEDHRERAQAGLLRWLEGGWRDPAAVDAYRSVRNRLLLESPLFQRLQLLDLPPISGLLLSYLPPLTLVVTLQLHGDHLYLGAACSPPEGERAQRQQLPLRHLARRFQASQAELSACARRLQELHAAIEKELLAAPELSEALAAQHRAVVDEAERALLAPLARELAVGFWPLGAGLEHPSNPRQLVLLPDSLLWGLPLESSAALLGLFGAGRPGALSRDFSLHAAAFRVRGFVEPAPESERRQVQTKIPGFRPSSTVLLTDAFDEDAPHASEDPRAETMCAFHDRLVDSKAIGNGARSIHGQKFCASPADISAMLADSSAFLSLGFGRFFATMSASDFASQSLKTVSLLALFYRAANGGSFRRQAKSDSQKAARQRELESAYGTPLIAAFRGAQCTVLASGPVPTALSIKALEIFARALAAGKAVAQAMEEVMLSQVDADQRYVRALGSSEAPAIARTKTRPQKQQVEKRISTEKPSPGESDTVELLPWHTRSVYMVVGAPWVSSEEGPAETGKPPKKK</sequence>
<proteinExistence type="predicted"/>
<evidence type="ECO:0000256" key="1">
    <source>
        <dbReference type="SAM" id="MobiDB-lite"/>
    </source>
</evidence>
<feature type="region of interest" description="Disordered" evidence="1">
    <location>
        <begin position="785"/>
        <end position="811"/>
    </location>
</feature>
<gene>
    <name evidence="2" type="ORF">PCOR1329_LOCUS12266</name>
</gene>
<protein>
    <recommendedName>
        <fullName evidence="4">Separase</fullName>
    </recommendedName>
</protein>
<feature type="region of interest" description="Disordered" evidence="1">
    <location>
        <begin position="1505"/>
        <end position="1531"/>
    </location>
</feature>
<dbReference type="InterPro" id="IPR039586">
    <property type="entry name" value="CFAP46"/>
</dbReference>
<dbReference type="EMBL" id="CAUYUJ010003563">
    <property type="protein sequence ID" value="CAK0805846.1"/>
    <property type="molecule type" value="Genomic_DNA"/>
</dbReference>
<keyword evidence="3" id="KW-1185">Reference proteome</keyword>
<dbReference type="PANTHER" id="PTHR15977:SF15">
    <property type="entry name" value="CILIA- AND FLAGELLA-ASSOCIATED PROTEIN 46"/>
    <property type="match status" value="1"/>
</dbReference>
<feature type="compositionally biased region" description="Basic and acidic residues" evidence="1">
    <location>
        <begin position="2133"/>
        <end position="2152"/>
    </location>
</feature>
<feature type="non-terminal residue" evidence="2">
    <location>
        <position position="1"/>
    </location>
</feature>
<dbReference type="InterPro" id="IPR057466">
    <property type="entry name" value="CFAP46_TPR"/>
</dbReference>
<feature type="region of interest" description="Disordered" evidence="1">
    <location>
        <begin position="964"/>
        <end position="999"/>
    </location>
</feature>
<reference evidence="2" key="1">
    <citation type="submission" date="2023-10" db="EMBL/GenBank/DDBJ databases">
        <authorList>
            <person name="Chen Y."/>
            <person name="Shah S."/>
            <person name="Dougan E. K."/>
            <person name="Thang M."/>
            <person name="Chan C."/>
        </authorList>
    </citation>
    <scope>NUCLEOTIDE SEQUENCE [LARGE SCALE GENOMIC DNA]</scope>
</reference>
<dbReference type="Pfam" id="PF25439">
    <property type="entry name" value="TPR_CFAP46_N"/>
    <property type="match status" value="1"/>
</dbReference>
<feature type="region of interest" description="Disordered" evidence="1">
    <location>
        <begin position="2710"/>
        <end position="2740"/>
    </location>
</feature>
<evidence type="ECO:0008006" key="4">
    <source>
        <dbReference type="Google" id="ProtNLM"/>
    </source>
</evidence>
<feature type="compositionally biased region" description="Polar residues" evidence="1">
    <location>
        <begin position="1382"/>
        <end position="1395"/>
    </location>
</feature>
<feature type="compositionally biased region" description="Basic and acidic residues" evidence="1">
    <location>
        <begin position="2164"/>
        <end position="2188"/>
    </location>
</feature>
<organism evidence="2 3">
    <name type="scientific">Prorocentrum cordatum</name>
    <dbReference type="NCBI Taxonomy" id="2364126"/>
    <lineage>
        <taxon>Eukaryota</taxon>
        <taxon>Sar</taxon>
        <taxon>Alveolata</taxon>
        <taxon>Dinophyceae</taxon>
        <taxon>Prorocentrales</taxon>
        <taxon>Prorocentraceae</taxon>
        <taxon>Prorocentrum</taxon>
    </lineage>
</organism>
<feature type="region of interest" description="Disordered" evidence="1">
    <location>
        <begin position="1348"/>
        <end position="1438"/>
    </location>
</feature>
<evidence type="ECO:0000313" key="3">
    <source>
        <dbReference type="Proteomes" id="UP001189429"/>
    </source>
</evidence>
<comment type="caution">
    <text evidence="2">The sequence shown here is derived from an EMBL/GenBank/DDBJ whole genome shotgun (WGS) entry which is preliminary data.</text>
</comment>
<feature type="compositionally biased region" description="Basic and acidic residues" evidence="1">
    <location>
        <begin position="980"/>
        <end position="990"/>
    </location>
</feature>
<feature type="compositionally biased region" description="Polar residues" evidence="1">
    <location>
        <begin position="1361"/>
        <end position="1370"/>
    </location>
</feature>
<dbReference type="PANTHER" id="PTHR15977">
    <property type="entry name" value="CILIA- AND FLAGELLA-ASSOCIATED PROTEIN 46"/>
    <property type="match status" value="1"/>
</dbReference>
<feature type="region of interest" description="Disordered" evidence="1">
    <location>
        <begin position="1702"/>
        <end position="1724"/>
    </location>
</feature>
<feature type="compositionally biased region" description="Acidic residues" evidence="1">
    <location>
        <begin position="1348"/>
        <end position="1360"/>
    </location>
</feature>
<dbReference type="Proteomes" id="UP001189429">
    <property type="component" value="Unassembled WGS sequence"/>
</dbReference>